<accession>A0A9P4WUC9</accession>
<name>A0A9P4WUC9_9PLEO</name>
<dbReference type="SMART" id="SM00184">
    <property type="entry name" value="RING"/>
    <property type="match status" value="1"/>
</dbReference>
<dbReference type="EMBL" id="SWKV01000019">
    <property type="protein sequence ID" value="KAF3041779.1"/>
    <property type="molecule type" value="Genomic_DNA"/>
</dbReference>
<evidence type="ECO:0000313" key="4">
    <source>
        <dbReference type="Proteomes" id="UP000758155"/>
    </source>
</evidence>
<reference evidence="3" key="1">
    <citation type="submission" date="2019-04" db="EMBL/GenBank/DDBJ databases">
        <title>Sequencing of skin fungus with MAO and IRED activity.</title>
        <authorList>
            <person name="Marsaioli A.J."/>
            <person name="Bonatto J.M.C."/>
            <person name="Reis Junior O."/>
        </authorList>
    </citation>
    <scope>NUCLEOTIDE SEQUENCE</scope>
    <source>
        <strain evidence="3">28M1</strain>
    </source>
</reference>
<sequence length="359" mass="41291">MFDFTSEDWVAHLESWYSFDRHLWLHNPSDPYYKAMQKFQKFTDRIITALRRDDDTSWALIQYDQLQNIYDGLPRFRTEAKEKSFRTWIKGATLKHPERRTAKQYQWLFIVDLQVATPTGDIALMVLQAIHCLTMWENRALGVDNLSVDPDDTEYFFRNKHAVKDVVGKQSGLGEPCGICTNDFDTGSHRPQQGPCGHIYCHECFKNTLAHALKPPEAKYTCAFCRSCLVCGASSCEDHISTHEKVPPYPLGVLLSDPHLLCTPEEDYCAADEMLYGLSPKRYWAFREQSRELRSSLSAQLYILNHALDPNHESRAKAEVDQSLKQLKDMAIEGRKLTLQDLEMERLAAAFIGKDDSLD</sequence>
<dbReference type="Gene3D" id="3.30.40.10">
    <property type="entry name" value="Zinc/RING finger domain, C3HC4 (zinc finger)"/>
    <property type="match status" value="1"/>
</dbReference>
<comment type="caution">
    <text evidence="3">The sequence shown here is derived from an EMBL/GenBank/DDBJ whole genome shotgun (WGS) entry which is preliminary data.</text>
</comment>
<dbReference type="AlphaFoldDB" id="A0A9P4WUC9"/>
<organism evidence="3 4">
    <name type="scientific">Didymella heteroderae</name>
    <dbReference type="NCBI Taxonomy" id="1769908"/>
    <lineage>
        <taxon>Eukaryota</taxon>
        <taxon>Fungi</taxon>
        <taxon>Dikarya</taxon>
        <taxon>Ascomycota</taxon>
        <taxon>Pezizomycotina</taxon>
        <taxon>Dothideomycetes</taxon>
        <taxon>Pleosporomycetidae</taxon>
        <taxon>Pleosporales</taxon>
        <taxon>Pleosporineae</taxon>
        <taxon>Didymellaceae</taxon>
        <taxon>Didymella</taxon>
    </lineage>
</organism>
<evidence type="ECO:0000259" key="2">
    <source>
        <dbReference type="PROSITE" id="PS50089"/>
    </source>
</evidence>
<evidence type="ECO:0000313" key="3">
    <source>
        <dbReference type="EMBL" id="KAF3041779.1"/>
    </source>
</evidence>
<dbReference type="InterPro" id="IPR001841">
    <property type="entry name" value="Znf_RING"/>
</dbReference>
<keyword evidence="4" id="KW-1185">Reference proteome</keyword>
<feature type="domain" description="RING-type" evidence="2">
    <location>
        <begin position="177"/>
        <end position="226"/>
    </location>
</feature>
<protein>
    <recommendedName>
        <fullName evidence="2">RING-type domain-containing protein</fullName>
    </recommendedName>
</protein>
<dbReference type="GO" id="GO:0008270">
    <property type="term" value="F:zinc ion binding"/>
    <property type="evidence" value="ECO:0007669"/>
    <property type="project" value="UniProtKB-KW"/>
</dbReference>
<dbReference type="InterPro" id="IPR013083">
    <property type="entry name" value="Znf_RING/FYVE/PHD"/>
</dbReference>
<dbReference type="Proteomes" id="UP000758155">
    <property type="component" value="Unassembled WGS sequence"/>
</dbReference>
<gene>
    <name evidence="3" type="ORF">E8E12_009775</name>
</gene>
<dbReference type="SUPFAM" id="SSF57850">
    <property type="entry name" value="RING/U-box"/>
    <property type="match status" value="1"/>
</dbReference>
<keyword evidence="1" id="KW-0863">Zinc-finger</keyword>
<keyword evidence="1" id="KW-0862">Zinc</keyword>
<dbReference type="PROSITE" id="PS50089">
    <property type="entry name" value="ZF_RING_2"/>
    <property type="match status" value="1"/>
</dbReference>
<keyword evidence="1" id="KW-0479">Metal-binding</keyword>
<proteinExistence type="predicted"/>
<evidence type="ECO:0000256" key="1">
    <source>
        <dbReference type="PROSITE-ProRule" id="PRU00175"/>
    </source>
</evidence>
<dbReference type="Pfam" id="PF14634">
    <property type="entry name" value="zf-RING_5"/>
    <property type="match status" value="1"/>
</dbReference>
<dbReference type="OrthoDB" id="3796845at2759"/>